<dbReference type="RefSeq" id="WP_117562663.1">
    <property type="nucleotide sequence ID" value="NZ_JAJDKX010000070.1"/>
</dbReference>
<evidence type="ECO:0008006" key="3">
    <source>
        <dbReference type="Google" id="ProtNLM"/>
    </source>
</evidence>
<dbReference type="SUPFAM" id="SSF159245">
    <property type="entry name" value="AttH-like"/>
    <property type="match status" value="1"/>
</dbReference>
<protein>
    <recommendedName>
        <fullName evidence="3">Tocopherol cyclase</fullName>
    </recommendedName>
</protein>
<dbReference type="GO" id="GO:0009976">
    <property type="term" value="F:tocopherol cyclase activity"/>
    <property type="evidence" value="ECO:0007669"/>
    <property type="project" value="InterPro"/>
</dbReference>
<dbReference type="AlphaFoldDB" id="A0AAP2XP26"/>
<name>A0AAP2XP26_9FIRM</name>
<dbReference type="EMBL" id="JANGBO010000022">
    <property type="protein sequence ID" value="MCQ5062944.1"/>
    <property type="molecule type" value="Genomic_DNA"/>
</dbReference>
<evidence type="ECO:0000313" key="2">
    <source>
        <dbReference type="Proteomes" id="UP001204814"/>
    </source>
</evidence>
<reference evidence="1" key="1">
    <citation type="submission" date="2022-06" db="EMBL/GenBank/DDBJ databases">
        <title>Isolation of gut microbiota from human fecal samples.</title>
        <authorList>
            <person name="Pamer E.G."/>
            <person name="Barat B."/>
            <person name="Waligurski E."/>
            <person name="Medina S."/>
            <person name="Paddock L."/>
            <person name="Mostad J."/>
        </authorList>
    </citation>
    <scope>NUCLEOTIDE SEQUENCE</scope>
    <source>
        <strain evidence="1">DFI.6.24</strain>
    </source>
</reference>
<dbReference type="PANTHER" id="PTHR35309:SF4">
    <property type="entry name" value="TOCOPHEROL CYCLASE"/>
    <property type="match status" value="1"/>
</dbReference>
<dbReference type="PANTHER" id="PTHR35309">
    <property type="match status" value="1"/>
</dbReference>
<organism evidence="1 2">
    <name type="scientific">Faecalibacillus intestinalis</name>
    <dbReference type="NCBI Taxonomy" id="1982626"/>
    <lineage>
        <taxon>Bacteria</taxon>
        <taxon>Bacillati</taxon>
        <taxon>Bacillota</taxon>
        <taxon>Erysipelotrichia</taxon>
        <taxon>Erysipelotrichales</taxon>
        <taxon>Coprobacillaceae</taxon>
        <taxon>Faecalibacillus</taxon>
    </lineage>
</organism>
<dbReference type="InterPro" id="IPR025893">
    <property type="entry name" value="Tocopherol_cyclase"/>
</dbReference>
<proteinExistence type="predicted"/>
<evidence type="ECO:0000313" key="1">
    <source>
        <dbReference type="EMBL" id="MCQ5062944.1"/>
    </source>
</evidence>
<dbReference type="Proteomes" id="UP001204814">
    <property type="component" value="Unassembled WGS sequence"/>
</dbReference>
<sequence length="299" mass="35127">MQATIEKEFTIHFPKKNKSYFEGWYIRVHTSNKDFALIFGISLAENKRAFIQYLDTEHSKIYDFPWEEFSFHIDPFQIRISSNLLSLHQLELHLPEIETKLHFEHLTPLEISRYSPGIMGPFSYFPMECVHSIISLHHHVNGYIKQKDQYQEINGIGYIEKDRGTSFPSKYLWFQSNQNDESDCFFFSYAHIPFGLFSFQGCICVLMLEKQYRFATYLGCKVKVYKNEKKIVVKQYPYTLTILFSYPKGYVLSSPKLGMMCGTVNETLQAEAIVTLKKKKQQIGKWKYTHGGFENNGIF</sequence>
<gene>
    <name evidence="1" type="ORF">NE542_14075</name>
</gene>
<comment type="caution">
    <text evidence="1">The sequence shown here is derived from an EMBL/GenBank/DDBJ whole genome shotgun (WGS) entry which is preliminary data.</text>
</comment>
<accession>A0AAP2XP26</accession>